<reference evidence="1 2" key="1">
    <citation type="submission" date="2019-03" db="EMBL/GenBank/DDBJ databases">
        <title>Genomic features of bacteria from cold environments.</title>
        <authorList>
            <person name="Shen L."/>
        </authorList>
    </citation>
    <scope>NUCLEOTIDE SEQUENCE [LARGE SCALE GENOMIC DNA]</scope>
    <source>
        <strain evidence="2">T3246-1</strain>
    </source>
</reference>
<organism evidence="1 2">
    <name type="scientific">Occultella glacieicola</name>
    <dbReference type="NCBI Taxonomy" id="2518684"/>
    <lineage>
        <taxon>Bacteria</taxon>
        <taxon>Bacillati</taxon>
        <taxon>Actinomycetota</taxon>
        <taxon>Actinomycetes</taxon>
        <taxon>Micrococcales</taxon>
        <taxon>Ruaniaceae</taxon>
        <taxon>Occultella</taxon>
    </lineage>
</organism>
<sequence length="90" mass="9185">MPNAAPPHLDGNALAGPFAELLGIDVTEASGRCAGCGAVAEVARAMVYRSGAGSVVRCASCGEVLAVLVQSPDRAWLSMRGLTAIEMRRG</sequence>
<accession>A0ABY2E2Z5</accession>
<gene>
    <name evidence="1" type="ORF">EXU48_13285</name>
</gene>
<proteinExistence type="predicted"/>
<name>A0ABY2E2Z5_9MICO</name>
<dbReference type="Proteomes" id="UP000504882">
    <property type="component" value="Unassembled WGS sequence"/>
</dbReference>
<comment type="caution">
    <text evidence="1">The sequence shown here is derived from an EMBL/GenBank/DDBJ whole genome shotgun (WGS) entry which is preliminary data.</text>
</comment>
<evidence type="ECO:0000313" key="1">
    <source>
        <dbReference type="EMBL" id="TDE92521.1"/>
    </source>
</evidence>
<dbReference type="Pfam" id="PF20120">
    <property type="entry name" value="DUF6510"/>
    <property type="match status" value="1"/>
</dbReference>
<dbReference type="RefSeq" id="WP_133108151.1">
    <property type="nucleotide sequence ID" value="NZ_SMNA01000006.1"/>
</dbReference>
<dbReference type="InterPro" id="IPR045423">
    <property type="entry name" value="DUF6510"/>
</dbReference>
<protein>
    <submittedName>
        <fullName evidence="1">Uncharacterized protein</fullName>
    </submittedName>
</protein>
<dbReference type="EMBL" id="SMNA01000006">
    <property type="protein sequence ID" value="TDE92521.1"/>
    <property type="molecule type" value="Genomic_DNA"/>
</dbReference>
<keyword evidence="2" id="KW-1185">Reference proteome</keyword>
<evidence type="ECO:0000313" key="2">
    <source>
        <dbReference type="Proteomes" id="UP000504882"/>
    </source>
</evidence>